<proteinExistence type="predicted"/>
<feature type="transmembrane region" description="Helical" evidence="1">
    <location>
        <begin position="14"/>
        <end position="33"/>
    </location>
</feature>
<dbReference type="Proteomes" id="UP000885797">
    <property type="component" value="Unassembled WGS sequence"/>
</dbReference>
<dbReference type="InterPro" id="IPR007433">
    <property type="entry name" value="DUF481"/>
</dbReference>
<feature type="non-terminal residue" evidence="2">
    <location>
        <position position="309"/>
    </location>
</feature>
<gene>
    <name evidence="2" type="ORF">ENJ63_02145</name>
</gene>
<dbReference type="AlphaFoldDB" id="A0A7V2WT27"/>
<name>A0A7V2WT27_9BACT</name>
<evidence type="ECO:0000256" key="1">
    <source>
        <dbReference type="SAM" id="Phobius"/>
    </source>
</evidence>
<keyword evidence="1" id="KW-0472">Membrane</keyword>
<accession>A0A7V2WT27</accession>
<reference evidence="2" key="1">
    <citation type="journal article" date="2020" name="mSystems">
        <title>Genome- and Community-Level Interaction Insights into Carbon Utilization and Element Cycling Functions of Hydrothermarchaeota in Hydrothermal Sediment.</title>
        <authorList>
            <person name="Zhou Z."/>
            <person name="Liu Y."/>
            <person name="Xu W."/>
            <person name="Pan J."/>
            <person name="Luo Z.H."/>
            <person name="Li M."/>
        </authorList>
    </citation>
    <scope>NUCLEOTIDE SEQUENCE [LARGE SCALE GENOMIC DNA]</scope>
    <source>
        <strain evidence="2">HyVt-503</strain>
    </source>
</reference>
<keyword evidence="1" id="KW-1133">Transmembrane helix</keyword>
<sequence length="309" mass="36378">MESGGGEVLHIKRVLWIALMMLGALPYFIPCAYPMDQQKIILKNGDIVTGEIIFESEDLIKLKHPIFGELTIPKDQIKPVQKHHTEPATVKQKMPGPSGFGLLRGWQRHIAMGIKGEEGNKVRLDFNVALDLKKEDEEQRRLLSAVYYYESEHRYRDKNKGHISYVRDWLKPTSRWFYYSYSEYEFDSYRWWKQRLSFYGGPGYDFYKGDHFELRGRTGLGFVKTWGTDNEFNPEGLLGTEFSWKPNPIHQFSSEFITYWNFNDAGEFRTWWQLKWIISLDVLKGLNLELGFEHEYESVIDEQSGHNSH</sequence>
<comment type="caution">
    <text evidence="2">The sequence shown here is derived from an EMBL/GenBank/DDBJ whole genome shotgun (WGS) entry which is preliminary data.</text>
</comment>
<evidence type="ECO:0000313" key="2">
    <source>
        <dbReference type="EMBL" id="HFC46663.1"/>
    </source>
</evidence>
<organism evidence="2">
    <name type="scientific">Dissulfuribacter thermophilus</name>
    <dbReference type="NCBI Taxonomy" id="1156395"/>
    <lineage>
        <taxon>Bacteria</taxon>
        <taxon>Pseudomonadati</taxon>
        <taxon>Thermodesulfobacteriota</taxon>
        <taxon>Dissulfuribacteria</taxon>
        <taxon>Dissulfuribacterales</taxon>
        <taxon>Dissulfuribacteraceae</taxon>
        <taxon>Dissulfuribacter</taxon>
    </lineage>
</organism>
<dbReference type="Pfam" id="PF04338">
    <property type="entry name" value="DUF481"/>
    <property type="match status" value="1"/>
</dbReference>
<dbReference type="EMBL" id="DRND01000178">
    <property type="protein sequence ID" value="HFC46663.1"/>
    <property type="molecule type" value="Genomic_DNA"/>
</dbReference>
<keyword evidence="1" id="KW-0812">Transmembrane</keyword>
<protein>
    <submittedName>
        <fullName evidence="2">DUF481 domain-containing protein</fullName>
    </submittedName>
</protein>